<feature type="compositionally biased region" description="Basic and acidic residues" evidence="1">
    <location>
        <begin position="1158"/>
        <end position="1200"/>
    </location>
</feature>
<feature type="compositionally biased region" description="Basic and acidic residues" evidence="1">
    <location>
        <begin position="15"/>
        <end position="28"/>
    </location>
</feature>
<dbReference type="Pfam" id="PF24656">
    <property type="entry name" value="CEPT76_peptidase"/>
    <property type="match status" value="2"/>
</dbReference>
<feature type="compositionally biased region" description="Acidic residues" evidence="1">
    <location>
        <begin position="47"/>
        <end position="56"/>
    </location>
</feature>
<dbReference type="PhylomeDB" id="A0A0G4ES88"/>
<dbReference type="InParanoid" id="A0A0G4ES88"/>
<feature type="compositionally biased region" description="Low complexity" evidence="1">
    <location>
        <begin position="1540"/>
        <end position="1553"/>
    </location>
</feature>
<feature type="compositionally biased region" description="Basic and acidic residues" evidence="1">
    <location>
        <begin position="1254"/>
        <end position="1269"/>
    </location>
</feature>
<feature type="compositionally biased region" description="Acidic residues" evidence="1">
    <location>
        <begin position="1434"/>
        <end position="1445"/>
    </location>
</feature>
<dbReference type="InterPro" id="IPR000008">
    <property type="entry name" value="C2_dom"/>
</dbReference>
<dbReference type="InterPro" id="IPR056290">
    <property type="entry name" value="CEPT76/DRC7_peptidase-like_dom"/>
</dbReference>
<dbReference type="SUPFAM" id="SSF49562">
    <property type="entry name" value="C2 domain (Calcium/lipid-binding domain, CaLB)"/>
    <property type="match status" value="1"/>
</dbReference>
<dbReference type="PROSITE" id="PS50004">
    <property type="entry name" value="C2"/>
    <property type="match status" value="1"/>
</dbReference>
<gene>
    <name evidence="3" type="ORF">Vbra_5401</name>
</gene>
<dbReference type="InterPro" id="IPR052299">
    <property type="entry name" value="CEP76"/>
</dbReference>
<name>A0A0G4ES88_VITBC</name>
<dbReference type="PANTHER" id="PTHR46436:SF2">
    <property type="entry name" value="CHROMOSOME UNDETERMINED SCAFFOLD_119, WHOLE GENOME SHOTGUN SEQUENCE"/>
    <property type="match status" value="1"/>
</dbReference>
<evidence type="ECO:0000259" key="2">
    <source>
        <dbReference type="PROSITE" id="PS50004"/>
    </source>
</evidence>
<feature type="region of interest" description="Disordered" evidence="1">
    <location>
        <begin position="921"/>
        <end position="941"/>
    </location>
</feature>
<dbReference type="OMA" id="NIWYDYW"/>
<dbReference type="PANTHER" id="PTHR46436">
    <property type="entry name" value="CENTROSOMAL PROTEIN OF 76 KDA"/>
    <property type="match status" value="1"/>
</dbReference>
<dbReference type="Proteomes" id="UP000041254">
    <property type="component" value="Unassembled WGS sequence"/>
</dbReference>
<accession>A0A0G4ES88</accession>
<feature type="compositionally biased region" description="Acidic residues" evidence="1">
    <location>
        <begin position="1215"/>
        <end position="1247"/>
    </location>
</feature>
<keyword evidence="4" id="KW-1185">Reference proteome</keyword>
<proteinExistence type="predicted"/>
<dbReference type="EMBL" id="CDMY01000297">
    <property type="protein sequence ID" value="CEM00725.1"/>
    <property type="molecule type" value="Genomic_DNA"/>
</dbReference>
<feature type="region of interest" description="Disordered" evidence="1">
    <location>
        <begin position="1372"/>
        <end position="1391"/>
    </location>
</feature>
<protein>
    <recommendedName>
        <fullName evidence="2">C2 domain-containing protein</fullName>
    </recommendedName>
</protein>
<evidence type="ECO:0000313" key="3">
    <source>
        <dbReference type="EMBL" id="CEM00725.1"/>
    </source>
</evidence>
<feature type="compositionally biased region" description="Basic and acidic residues" evidence="1">
    <location>
        <begin position="1492"/>
        <end position="1501"/>
    </location>
</feature>
<dbReference type="Pfam" id="PF00168">
    <property type="entry name" value="C2"/>
    <property type="match status" value="1"/>
</dbReference>
<dbReference type="Pfam" id="PF24652">
    <property type="entry name" value="CEP76_C"/>
    <property type="match status" value="1"/>
</dbReference>
<dbReference type="SMART" id="SM00239">
    <property type="entry name" value="C2"/>
    <property type="match status" value="2"/>
</dbReference>
<feature type="region of interest" description="Disordered" evidence="1">
    <location>
        <begin position="1"/>
        <end position="64"/>
    </location>
</feature>
<organism evidence="3 4">
    <name type="scientific">Vitrella brassicaformis (strain CCMP3155)</name>
    <dbReference type="NCBI Taxonomy" id="1169540"/>
    <lineage>
        <taxon>Eukaryota</taxon>
        <taxon>Sar</taxon>
        <taxon>Alveolata</taxon>
        <taxon>Colpodellida</taxon>
        <taxon>Vitrellaceae</taxon>
        <taxon>Vitrella</taxon>
    </lineage>
</organism>
<feature type="region of interest" description="Disordered" evidence="1">
    <location>
        <begin position="1408"/>
        <end position="1570"/>
    </location>
</feature>
<feature type="region of interest" description="Disordered" evidence="1">
    <location>
        <begin position="1158"/>
        <end position="1339"/>
    </location>
</feature>
<dbReference type="CDD" id="cd00030">
    <property type="entry name" value="C2"/>
    <property type="match status" value="1"/>
</dbReference>
<feature type="compositionally biased region" description="Basic and acidic residues" evidence="1">
    <location>
        <begin position="1309"/>
        <end position="1320"/>
    </location>
</feature>
<reference evidence="3 4" key="1">
    <citation type="submission" date="2014-11" db="EMBL/GenBank/DDBJ databases">
        <authorList>
            <person name="Zhu J."/>
            <person name="Qi W."/>
            <person name="Song R."/>
        </authorList>
    </citation>
    <scope>NUCLEOTIDE SEQUENCE [LARGE SCALE GENOMIC DNA]</scope>
</reference>
<feature type="domain" description="C2" evidence="2">
    <location>
        <begin position="496"/>
        <end position="636"/>
    </location>
</feature>
<evidence type="ECO:0000256" key="1">
    <source>
        <dbReference type="SAM" id="MobiDB-lite"/>
    </source>
</evidence>
<feature type="region of interest" description="Disordered" evidence="1">
    <location>
        <begin position="332"/>
        <end position="368"/>
    </location>
</feature>
<dbReference type="VEuPathDB" id="CryptoDB:Vbra_5401"/>
<dbReference type="InterPro" id="IPR035892">
    <property type="entry name" value="C2_domain_sf"/>
</dbReference>
<evidence type="ECO:0000313" key="4">
    <source>
        <dbReference type="Proteomes" id="UP000041254"/>
    </source>
</evidence>
<sequence length="1570" mass="179960">MFLASVGGRLLGGSKSDDKKDSKKKKDDEDAADEEEAKAEGKKGGDEGDEEAEDELTPPPEKVIPLDQFFARVEKIQEGWKRRGASDQEAQHWSYPRRWQVKIWDMRIENLTQGPQDLFCDFTFGGYSEGLIVADNKKERVYVAANPESLRKQCFVRTSVQEGIAPEETRDFDLQEIFEYRASYLDLELEKVVVQVWQWYRRALNKLVGTLEKSLVNFAQGTVYFDETIKQKVKRVGMVDVCRVSFQLYFQEIYDFELLFNNWSIEKIMHPNKAQWMLQRTIDEKTGGGGHIGVRWIVSEINRQLDNLADMEMLPFGNLRRASVVEERVRPYERGSQDLEMGEDEQQEKSSSKASSEVNSSDVGERELPHFIPTTNTLEAEELCNPRLYLEIPSREGVMYRSPMNKLACTSPMQKRTNNPSWDSIGVLYFRGTAADLENSALNVRAVDERTKRLIGSAFMPLKGVLESGYVRRQLNAPLALANRADSEGIDVQILHQPRYRQVGDVLEIIPGAFYLIVRVIEIDHLYTRDDRDQIDSCVQVTFDGTSRHTRPIRGSLKPEYQDELAFAIRLSPYKIREGESKGEERVAMSDVKAKGPIAFDVWGFANDIEGSDHLGGVEVPLWEILSDKDGKPFPAKEKKCLNVVSGKEEAYKAYVWSGRKDLTLTWTREKQPRLKLQIWTKPSLIDLLDAPLPRTEAAHSSTDGLPKAIAKNFTKHKANFDAKTSAHRINDRFFPSMAIDQRQREHFLPTYLTAVTPPKDLDNENVIAYFIQNIPFSAARPLDTVETDGDATGRRRKRKRLVITSPDFFLMTKVGPPIDHCILHCSILLGYPTPAYVCIGTLWNRRPHAWVMTWHSERLTVKFWETTPFTTYNQPHRFYDTERAKKLIEQIEARQPSALDKFVHRRRDKAVKLDEESSLFPVTSGDGETDGDSTQRSFEEHDPLPYRSIDVVFDTTNVWANLQHHSPAKIYYDLWNDELWYPFHRTKEPLRPFYSPKSLTAAKDPNKDERRLRQMEDIHDRLQYEIATHRTSLSLSTKFHRDDKLEAFLHKGLMIYEQLEIRESYQDLQYARAQLNDWKSVMHTKTPENHRLLMSFFHFNTVKSTTIAQRVTEQTPFLATVRDRGARFAIGVLKTSLPEGMSSVFVVVACVSPVTQEERDRELLEKREQEEEQRRRQKMEETQTRMLEQKAAETEKESVSESETPAAIANGQIESEEEEKGGDGIQEEGEPIEAGGEDENAGDEEASYAGEEQEGHGDHEITREEPPTHRAPRADIAAATDWQKQEDDELAITTGVTTEYKTKRRRSRERDQVDDDHRRSTIGSTRLRPPPPPQDENVAIDRPAFRQSMLMFINVAKKTGDDMHEIIASTRRESAMMPDQRWHWDSEDEPHVVDRKRREEAWQQAFHRFSVIAQGGADPLEHQDMGPPGQPEDTSDDADDEQEEDRPASAAPSVTDLQPVTPRDAHRRTRPSFSLPREDQDEEQPTSASARRFEDIRFGDDDVEDDSDEPVTSHHVPMQAHRPQRAVSFKDDAYLSEEGSLSSTSMRRSSGGSPKGILKLPSVTVNRKA</sequence>
<dbReference type="Gene3D" id="2.60.40.150">
    <property type="entry name" value="C2 domain"/>
    <property type="match status" value="1"/>
</dbReference>
<feature type="compositionally biased region" description="Low complexity" evidence="1">
    <location>
        <begin position="352"/>
        <end position="362"/>
    </location>
</feature>
<dbReference type="OrthoDB" id="67700at2759"/>
<dbReference type="InterPro" id="IPR056288">
    <property type="entry name" value="CEP76_C"/>
</dbReference>